<feature type="compositionally biased region" description="Low complexity" evidence="1">
    <location>
        <begin position="114"/>
        <end position="132"/>
    </location>
</feature>
<organism evidence="2 3">
    <name type="scientific">Ananas comosus</name>
    <name type="common">Pineapple</name>
    <name type="synonym">Ananas ananas</name>
    <dbReference type="NCBI Taxonomy" id="4615"/>
    <lineage>
        <taxon>Eukaryota</taxon>
        <taxon>Viridiplantae</taxon>
        <taxon>Streptophyta</taxon>
        <taxon>Embryophyta</taxon>
        <taxon>Tracheophyta</taxon>
        <taxon>Spermatophyta</taxon>
        <taxon>Magnoliopsida</taxon>
        <taxon>Liliopsida</taxon>
        <taxon>Poales</taxon>
        <taxon>Bromeliaceae</taxon>
        <taxon>Bromelioideae</taxon>
        <taxon>Ananas</taxon>
    </lineage>
</organism>
<feature type="compositionally biased region" description="Basic residues" evidence="1">
    <location>
        <begin position="175"/>
        <end position="184"/>
    </location>
</feature>
<feature type="region of interest" description="Disordered" evidence="1">
    <location>
        <begin position="1"/>
        <end position="61"/>
    </location>
</feature>
<dbReference type="RefSeq" id="XP_020109948.1">
    <property type="nucleotide sequence ID" value="XM_020254359.1"/>
</dbReference>
<dbReference type="AlphaFoldDB" id="A0A6P5GVV4"/>
<evidence type="ECO:0000313" key="2">
    <source>
        <dbReference type="Proteomes" id="UP000515123"/>
    </source>
</evidence>
<evidence type="ECO:0000256" key="1">
    <source>
        <dbReference type="SAM" id="MobiDB-lite"/>
    </source>
</evidence>
<evidence type="ECO:0000313" key="3">
    <source>
        <dbReference type="RefSeq" id="XP_020109948.1"/>
    </source>
</evidence>
<name>A0A6P5GVV4_ANACO</name>
<reference evidence="2" key="1">
    <citation type="journal article" date="2015" name="Nat. Genet.">
        <title>The pineapple genome and the evolution of CAM photosynthesis.</title>
        <authorList>
            <person name="Ming R."/>
            <person name="VanBuren R."/>
            <person name="Wai C.M."/>
            <person name="Tang H."/>
            <person name="Schatz M.C."/>
            <person name="Bowers J.E."/>
            <person name="Lyons E."/>
            <person name="Wang M.L."/>
            <person name="Chen J."/>
            <person name="Biggers E."/>
            <person name="Zhang J."/>
            <person name="Huang L."/>
            <person name="Zhang L."/>
            <person name="Miao W."/>
            <person name="Zhang J."/>
            <person name="Ye Z."/>
            <person name="Miao C."/>
            <person name="Lin Z."/>
            <person name="Wang H."/>
            <person name="Zhou H."/>
            <person name="Yim W.C."/>
            <person name="Priest H.D."/>
            <person name="Zheng C."/>
            <person name="Woodhouse M."/>
            <person name="Edger P.P."/>
            <person name="Guyot R."/>
            <person name="Guo H.B."/>
            <person name="Guo H."/>
            <person name="Zheng G."/>
            <person name="Singh R."/>
            <person name="Sharma A."/>
            <person name="Min X."/>
            <person name="Zheng Y."/>
            <person name="Lee H."/>
            <person name="Gurtowski J."/>
            <person name="Sedlazeck F.J."/>
            <person name="Harkess A."/>
            <person name="McKain M.R."/>
            <person name="Liao Z."/>
            <person name="Fang J."/>
            <person name="Liu J."/>
            <person name="Zhang X."/>
            <person name="Zhang Q."/>
            <person name="Hu W."/>
            <person name="Qin Y."/>
            <person name="Wang K."/>
            <person name="Chen L.Y."/>
            <person name="Shirley N."/>
            <person name="Lin Y.R."/>
            <person name="Liu L.Y."/>
            <person name="Hernandez A.G."/>
            <person name="Wright C.L."/>
            <person name="Bulone V."/>
            <person name="Tuskan G.A."/>
            <person name="Heath K."/>
            <person name="Zee F."/>
            <person name="Moore P.H."/>
            <person name="Sunkar R."/>
            <person name="Leebens-Mack J.H."/>
            <person name="Mockler T."/>
            <person name="Bennetzen J.L."/>
            <person name="Freeling M."/>
            <person name="Sankoff D."/>
            <person name="Paterson A.H."/>
            <person name="Zhu X."/>
            <person name="Yang X."/>
            <person name="Smith J.A."/>
            <person name="Cushman J.C."/>
            <person name="Paull R.E."/>
            <person name="Yu Q."/>
        </authorList>
    </citation>
    <scope>NUCLEOTIDE SEQUENCE [LARGE SCALE GENOMIC DNA]</scope>
    <source>
        <strain evidence="2">cv. F153</strain>
    </source>
</reference>
<dbReference type="Proteomes" id="UP000515123">
    <property type="component" value="Linkage group 19"/>
</dbReference>
<accession>A0A6P5GVV4</accession>
<gene>
    <name evidence="3" type="primary">LOC109725251</name>
</gene>
<reference evidence="3" key="2">
    <citation type="submission" date="2025-08" db="UniProtKB">
        <authorList>
            <consortium name="RefSeq"/>
        </authorList>
    </citation>
    <scope>IDENTIFICATION</scope>
    <source>
        <tissue evidence="3">Leaf</tissue>
    </source>
</reference>
<feature type="compositionally biased region" description="Basic and acidic residues" evidence="1">
    <location>
        <begin position="47"/>
        <end position="56"/>
    </location>
</feature>
<feature type="region of interest" description="Disordered" evidence="1">
    <location>
        <begin position="114"/>
        <end position="199"/>
    </location>
</feature>
<protein>
    <submittedName>
        <fullName evidence="3">Formin-like protein 5</fullName>
    </submittedName>
</protein>
<proteinExistence type="predicted"/>
<dbReference type="GeneID" id="109725251"/>
<sequence length="209" mass="22408">MLLRPWIPGKHPFASNQSSPAEASPPTTSPPAPPSTRVAGATRTRCSRPDPERAEPARLLPPGIAAARDLIGDLPRDRRHLCVRPEWPPPPLLLFAASPSEIWPWLARSLSPASPLSRIGQAASRRPPTTARRGPELPQPFPWPSAAAPSLCGRAWTVQAEPRPAPPPPPSAAGRRGHRLRLAGHTRPPPASLSPELSVGRFWADLTSG</sequence>
<keyword evidence="2" id="KW-1185">Reference proteome</keyword>